<dbReference type="STRING" id="1233.SAMN05216387_104168"/>
<keyword evidence="3" id="KW-1185">Reference proteome</keyword>
<evidence type="ECO:0000256" key="1">
    <source>
        <dbReference type="SAM" id="Phobius"/>
    </source>
</evidence>
<sequence length="62" mass="7337">MWALNMTIRNWHCRAYFAMFSSTDVVYVRMIYLVPCVNPIISSCIWRKVAIMVESSRPQPRP</sequence>
<gene>
    <name evidence="2" type="ORF">SAMN05216387_104168</name>
</gene>
<dbReference type="AlphaFoldDB" id="A0A1H7LUF3"/>
<keyword evidence="1" id="KW-0812">Transmembrane</keyword>
<proteinExistence type="predicted"/>
<accession>A0A1H7LUF3</accession>
<reference evidence="2" key="1">
    <citation type="submission" date="2016-10" db="EMBL/GenBank/DDBJ databases">
        <authorList>
            <person name="de Groot N.N."/>
        </authorList>
    </citation>
    <scope>NUCLEOTIDE SEQUENCE [LARGE SCALE GENOMIC DNA]</scope>
    <source>
        <strain evidence="2">Nv1</strain>
    </source>
</reference>
<name>A0A1H7LUF3_9PROT</name>
<feature type="transmembrane region" description="Helical" evidence="1">
    <location>
        <begin position="26"/>
        <end position="46"/>
    </location>
</feature>
<dbReference type="EMBL" id="FOBH01000004">
    <property type="protein sequence ID" value="SEL02581.1"/>
    <property type="molecule type" value="Genomic_DNA"/>
</dbReference>
<protein>
    <submittedName>
        <fullName evidence="2">Uncharacterized protein</fullName>
    </submittedName>
</protein>
<evidence type="ECO:0000313" key="3">
    <source>
        <dbReference type="Proteomes" id="UP000198620"/>
    </source>
</evidence>
<organism evidence="2 3">
    <name type="scientific">Nitrosovibrio tenuis</name>
    <dbReference type="NCBI Taxonomy" id="1233"/>
    <lineage>
        <taxon>Bacteria</taxon>
        <taxon>Pseudomonadati</taxon>
        <taxon>Pseudomonadota</taxon>
        <taxon>Betaproteobacteria</taxon>
        <taxon>Nitrosomonadales</taxon>
        <taxon>Nitrosomonadaceae</taxon>
        <taxon>Nitrosovibrio</taxon>
    </lineage>
</organism>
<evidence type="ECO:0000313" key="2">
    <source>
        <dbReference type="EMBL" id="SEL02581.1"/>
    </source>
</evidence>
<keyword evidence="1" id="KW-1133">Transmembrane helix</keyword>
<dbReference type="Proteomes" id="UP000198620">
    <property type="component" value="Unassembled WGS sequence"/>
</dbReference>
<keyword evidence="1" id="KW-0472">Membrane</keyword>